<dbReference type="Proteomes" id="UP000494256">
    <property type="component" value="Unassembled WGS sequence"/>
</dbReference>
<accession>A0A8S1AD31</accession>
<dbReference type="EMBL" id="CADEBD010000314">
    <property type="protein sequence ID" value="CAB3242900.1"/>
    <property type="molecule type" value="Genomic_DNA"/>
</dbReference>
<gene>
    <name evidence="2" type="ORF">APLA_LOCUS10138</name>
</gene>
<sequence>MPNNKKHFVSQTTEHSQDNADKIVKAIDDVTDEDHNLGERELDYYLGVRKKENYWRDPMGREKIRKDYLVYHCGVTEDDYDKKYKKEIASKASYVIPPRLKQVPFKIHRKKRNGDLKDDSWRDKSGIFKLFAHRRDSEYSTSDSYSECDSNEDMKVTEIFRSNENDLEDIIDYLNELDTNSDDRYLEVCVIVK</sequence>
<dbReference type="AlphaFoldDB" id="A0A8S1AD31"/>
<proteinExistence type="predicted"/>
<evidence type="ECO:0000313" key="3">
    <source>
        <dbReference type="Proteomes" id="UP000494256"/>
    </source>
</evidence>
<dbReference type="OrthoDB" id="10513592at2759"/>
<organism evidence="2 3">
    <name type="scientific">Arctia plantaginis</name>
    <name type="common">Wood tiger moth</name>
    <name type="synonym">Phalaena plantaginis</name>
    <dbReference type="NCBI Taxonomy" id="874455"/>
    <lineage>
        <taxon>Eukaryota</taxon>
        <taxon>Metazoa</taxon>
        <taxon>Ecdysozoa</taxon>
        <taxon>Arthropoda</taxon>
        <taxon>Hexapoda</taxon>
        <taxon>Insecta</taxon>
        <taxon>Pterygota</taxon>
        <taxon>Neoptera</taxon>
        <taxon>Endopterygota</taxon>
        <taxon>Lepidoptera</taxon>
        <taxon>Glossata</taxon>
        <taxon>Ditrysia</taxon>
        <taxon>Noctuoidea</taxon>
        <taxon>Erebidae</taxon>
        <taxon>Arctiinae</taxon>
        <taxon>Arctia</taxon>
    </lineage>
</organism>
<protein>
    <submittedName>
        <fullName evidence="2">Uncharacterized protein</fullName>
    </submittedName>
</protein>
<evidence type="ECO:0000313" key="2">
    <source>
        <dbReference type="EMBL" id="CAB3242900.1"/>
    </source>
</evidence>
<comment type="caution">
    <text evidence="2">The sequence shown here is derived from an EMBL/GenBank/DDBJ whole genome shotgun (WGS) entry which is preliminary data.</text>
</comment>
<feature type="region of interest" description="Disordered" evidence="1">
    <location>
        <begin position="1"/>
        <end position="20"/>
    </location>
</feature>
<evidence type="ECO:0000256" key="1">
    <source>
        <dbReference type="SAM" id="MobiDB-lite"/>
    </source>
</evidence>
<name>A0A8S1AD31_ARCPL</name>
<reference evidence="2 3" key="1">
    <citation type="submission" date="2020-04" db="EMBL/GenBank/DDBJ databases">
        <authorList>
            <person name="Wallbank WR R."/>
            <person name="Pardo Diaz C."/>
            <person name="Kozak K."/>
            <person name="Martin S."/>
            <person name="Jiggins C."/>
            <person name="Moest M."/>
            <person name="Warren A I."/>
            <person name="Byers J.R.P. K."/>
            <person name="Montejo-Kovacevich G."/>
            <person name="Yen C E."/>
        </authorList>
    </citation>
    <scope>NUCLEOTIDE SEQUENCE [LARGE SCALE GENOMIC DNA]</scope>
</reference>